<dbReference type="Proteomes" id="UP000446768">
    <property type="component" value="Unassembled WGS sequence"/>
</dbReference>
<proteinExistence type="predicted"/>
<feature type="transmembrane region" description="Helical" evidence="4">
    <location>
        <begin position="233"/>
        <end position="251"/>
    </location>
</feature>
<keyword evidence="3 4" id="KW-0472">Membrane</keyword>
<name>A0A7X2IJW5_9BURK</name>
<dbReference type="EMBL" id="WKJJ01000002">
    <property type="protein sequence ID" value="MRV70868.1"/>
    <property type="molecule type" value="Genomic_DNA"/>
</dbReference>
<dbReference type="SUPFAM" id="SSF103473">
    <property type="entry name" value="MFS general substrate transporter"/>
    <property type="match status" value="1"/>
</dbReference>
<feature type="transmembrane region" description="Helical" evidence="4">
    <location>
        <begin position="353"/>
        <end position="372"/>
    </location>
</feature>
<accession>A0A7X2IJW5</accession>
<feature type="transmembrane region" description="Helical" evidence="4">
    <location>
        <begin position="144"/>
        <end position="166"/>
    </location>
</feature>
<reference evidence="6 7" key="1">
    <citation type="submission" date="2019-11" db="EMBL/GenBank/DDBJ databases">
        <title>Novel species isolated from a subtropical stream in China.</title>
        <authorList>
            <person name="Lu H."/>
        </authorList>
    </citation>
    <scope>NUCLEOTIDE SEQUENCE [LARGE SCALE GENOMIC DNA]</scope>
    <source>
        <strain evidence="6 7">FT92W</strain>
    </source>
</reference>
<feature type="transmembrane region" description="Helical" evidence="4">
    <location>
        <begin position="263"/>
        <end position="283"/>
    </location>
</feature>
<dbReference type="Pfam" id="PF07690">
    <property type="entry name" value="MFS_1"/>
    <property type="match status" value="1"/>
</dbReference>
<organism evidence="6 7">
    <name type="scientific">Pseudoduganella rivuli</name>
    <dbReference type="NCBI Taxonomy" id="2666085"/>
    <lineage>
        <taxon>Bacteria</taxon>
        <taxon>Pseudomonadati</taxon>
        <taxon>Pseudomonadota</taxon>
        <taxon>Betaproteobacteria</taxon>
        <taxon>Burkholderiales</taxon>
        <taxon>Oxalobacteraceae</taxon>
        <taxon>Telluria group</taxon>
        <taxon>Pseudoduganella</taxon>
    </lineage>
</organism>
<feature type="transmembrane region" description="Helical" evidence="4">
    <location>
        <begin position="199"/>
        <end position="221"/>
    </location>
</feature>
<dbReference type="PROSITE" id="PS50850">
    <property type="entry name" value="MFS"/>
    <property type="match status" value="1"/>
</dbReference>
<dbReference type="InterPro" id="IPR020846">
    <property type="entry name" value="MFS_dom"/>
</dbReference>
<feature type="transmembrane region" description="Helical" evidence="4">
    <location>
        <begin position="322"/>
        <end position="341"/>
    </location>
</feature>
<keyword evidence="7" id="KW-1185">Reference proteome</keyword>
<dbReference type="PANTHER" id="PTHR11360:SF284">
    <property type="entry name" value="EG:103B4.3 PROTEIN-RELATED"/>
    <property type="match status" value="1"/>
</dbReference>
<dbReference type="InterPro" id="IPR036259">
    <property type="entry name" value="MFS_trans_sf"/>
</dbReference>
<evidence type="ECO:0000256" key="4">
    <source>
        <dbReference type="SAM" id="Phobius"/>
    </source>
</evidence>
<protein>
    <submittedName>
        <fullName evidence="6">MFS transporter</fullName>
    </submittedName>
</protein>
<evidence type="ECO:0000313" key="7">
    <source>
        <dbReference type="Proteomes" id="UP000446768"/>
    </source>
</evidence>
<dbReference type="PANTHER" id="PTHR11360">
    <property type="entry name" value="MONOCARBOXYLATE TRANSPORTER"/>
    <property type="match status" value="1"/>
</dbReference>
<feature type="transmembrane region" description="Helical" evidence="4">
    <location>
        <begin position="289"/>
        <end position="310"/>
    </location>
</feature>
<feature type="transmembrane region" description="Helical" evidence="4">
    <location>
        <begin position="84"/>
        <end position="107"/>
    </location>
</feature>
<evidence type="ECO:0000256" key="3">
    <source>
        <dbReference type="ARBA" id="ARBA00023136"/>
    </source>
</evidence>
<gene>
    <name evidence="6" type="ORF">GJ700_03930</name>
</gene>
<sequence length="383" mass="40066">MGLALGMRHVQGLFMLPMTSARGWGREEFALAIALQNLVWGVAQPFTGMIADRWGSRRVLAGACLLYAAGLYLMAHAATGMELALAGGLLIGLALSGTAFGTVYGALSRIVPPSRRGWALGLAGAVGGVGQFAMVPATQGLISALGWLVALVLIAFVLAFAAPLAYPLDDSAAAGNAQRQGGQSLRHAIAEALTHRGFWLLNLGFFACGFQLAFIAGHLPAYLADRGLSANTGVAALAIVALANVGGIYVCGELGNQYRRKHVLAYLYLVRSAAMLLFATLPLSTPGVYAFAFVMGATWLGTVPLTNGLVSQVFGVRYISTLFGLVFVGHQLGGFLGVWLGGRVFDATGSYQIMWLASVAFGLIAAALHWPIDDRAIARAQPA</sequence>
<keyword evidence="1 4" id="KW-0812">Transmembrane</keyword>
<dbReference type="AlphaFoldDB" id="A0A7X2IJW5"/>
<feature type="domain" description="Major facilitator superfamily (MFS) profile" evidence="5">
    <location>
        <begin position="1"/>
        <end position="377"/>
    </location>
</feature>
<feature type="transmembrane region" description="Helical" evidence="4">
    <location>
        <begin position="119"/>
        <end position="138"/>
    </location>
</feature>
<dbReference type="CDD" id="cd17355">
    <property type="entry name" value="MFS_YcxA_like"/>
    <property type="match status" value="1"/>
</dbReference>
<dbReference type="InterPro" id="IPR011701">
    <property type="entry name" value="MFS"/>
</dbReference>
<evidence type="ECO:0000256" key="1">
    <source>
        <dbReference type="ARBA" id="ARBA00022692"/>
    </source>
</evidence>
<comment type="caution">
    <text evidence="6">The sequence shown here is derived from an EMBL/GenBank/DDBJ whole genome shotgun (WGS) entry which is preliminary data.</text>
</comment>
<evidence type="ECO:0000259" key="5">
    <source>
        <dbReference type="PROSITE" id="PS50850"/>
    </source>
</evidence>
<dbReference type="InterPro" id="IPR050327">
    <property type="entry name" value="Proton-linked_MCT"/>
</dbReference>
<evidence type="ECO:0000256" key="2">
    <source>
        <dbReference type="ARBA" id="ARBA00022989"/>
    </source>
</evidence>
<feature type="transmembrane region" description="Helical" evidence="4">
    <location>
        <begin position="59"/>
        <end position="78"/>
    </location>
</feature>
<keyword evidence="2 4" id="KW-1133">Transmembrane helix</keyword>
<dbReference type="Gene3D" id="1.20.1250.20">
    <property type="entry name" value="MFS general substrate transporter like domains"/>
    <property type="match status" value="1"/>
</dbReference>
<dbReference type="GO" id="GO:0022857">
    <property type="term" value="F:transmembrane transporter activity"/>
    <property type="evidence" value="ECO:0007669"/>
    <property type="project" value="InterPro"/>
</dbReference>
<evidence type="ECO:0000313" key="6">
    <source>
        <dbReference type="EMBL" id="MRV70868.1"/>
    </source>
</evidence>